<dbReference type="SUPFAM" id="SSF56925">
    <property type="entry name" value="OMPA-like"/>
    <property type="match status" value="1"/>
</dbReference>
<keyword evidence="1" id="KW-0732">Signal</keyword>
<feature type="signal peptide" evidence="1">
    <location>
        <begin position="1"/>
        <end position="20"/>
    </location>
</feature>
<name>A0A364RII1_9BACT</name>
<dbReference type="AlphaFoldDB" id="A0A364RII1"/>
<comment type="caution">
    <text evidence="2">The sequence shown here is derived from an EMBL/GenBank/DDBJ whole genome shotgun (WGS) entry which is preliminary data.</text>
</comment>
<reference evidence="2 3" key="1">
    <citation type="submission" date="2018-06" db="EMBL/GenBank/DDBJ databases">
        <authorList>
            <person name="Liu Z.-W."/>
        </authorList>
    </citation>
    <scope>NUCLEOTIDE SEQUENCE [LARGE SCALE GENOMIC DNA]</scope>
    <source>
        <strain evidence="2 3">2b14</strain>
    </source>
</reference>
<dbReference type="InterPro" id="IPR011250">
    <property type="entry name" value="OMP/PagP_B-barrel"/>
</dbReference>
<protein>
    <recommendedName>
        <fullName evidence="4">Outer membrane protein beta-barrel domain-containing protein</fullName>
    </recommendedName>
</protein>
<dbReference type="Proteomes" id="UP000251692">
    <property type="component" value="Unassembled WGS sequence"/>
</dbReference>
<reference evidence="2 3" key="2">
    <citation type="submission" date="2018-07" db="EMBL/GenBank/DDBJ databases">
        <title>Pontibacter sp. 2b14 genomic sequence and assembly.</title>
        <authorList>
            <person name="Du Z.-J."/>
        </authorList>
    </citation>
    <scope>NUCLEOTIDE SEQUENCE [LARGE SCALE GENOMIC DNA]</scope>
    <source>
        <strain evidence="2 3">2b14</strain>
    </source>
</reference>
<sequence>MKRIFIAFALLLATVFSVQAQDSDNTYYKPNTGALTTEVLFTDFARISLNNGLVRGRYFLTEQSALRLGLGIDYNYNQINDEAHSTSVGITLAPGIEKHFNGTNRLSPYVGLELPLSIRASSYDDEDLSITGATDFNGDGRGYIGAGLNAVAGVDFYFVKNFYVGLEIGAGINYRKFSDMEISSDVAGNSRRQGFSNLDFSQFANGGLRIGFAF</sequence>
<evidence type="ECO:0000313" key="3">
    <source>
        <dbReference type="Proteomes" id="UP000251692"/>
    </source>
</evidence>
<gene>
    <name evidence="2" type="ORF">DP923_03275</name>
</gene>
<keyword evidence="3" id="KW-1185">Reference proteome</keyword>
<dbReference type="RefSeq" id="WP_112304293.1">
    <property type="nucleotide sequence ID" value="NZ_QMDV01000001.1"/>
</dbReference>
<accession>A0A364RII1</accession>
<dbReference type="Gene3D" id="2.40.160.20">
    <property type="match status" value="1"/>
</dbReference>
<evidence type="ECO:0000313" key="2">
    <source>
        <dbReference type="EMBL" id="RAU84083.1"/>
    </source>
</evidence>
<evidence type="ECO:0000256" key="1">
    <source>
        <dbReference type="SAM" id="SignalP"/>
    </source>
</evidence>
<organism evidence="2 3">
    <name type="scientific">Pontibacter arcticus</name>
    <dbReference type="NCBI Taxonomy" id="2080288"/>
    <lineage>
        <taxon>Bacteria</taxon>
        <taxon>Pseudomonadati</taxon>
        <taxon>Bacteroidota</taxon>
        <taxon>Cytophagia</taxon>
        <taxon>Cytophagales</taxon>
        <taxon>Hymenobacteraceae</taxon>
        <taxon>Pontibacter</taxon>
    </lineage>
</organism>
<dbReference type="OrthoDB" id="965683at2"/>
<dbReference type="EMBL" id="QMDV01000001">
    <property type="protein sequence ID" value="RAU84083.1"/>
    <property type="molecule type" value="Genomic_DNA"/>
</dbReference>
<feature type="chain" id="PRO_5016833526" description="Outer membrane protein beta-barrel domain-containing protein" evidence="1">
    <location>
        <begin position="21"/>
        <end position="214"/>
    </location>
</feature>
<evidence type="ECO:0008006" key="4">
    <source>
        <dbReference type="Google" id="ProtNLM"/>
    </source>
</evidence>
<proteinExistence type="predicted"/>